<reference evidence="10 11" key="1">
    <citation type="submission" date="2019-01" db="EMBL/GenBank/DDBJ databases">
        <title>Sinorhodobacter populi sp. nov. isolated from the symptomatic bark tissue of Populus euramericana canker.</title>
        <authorList>
            <person name="Xu G."/>
        </authorList>
    </citation>
    <scope>NUCLEOTIDE SEQUENCE [LARGE SCALE GENOMIC DNA]</scope>
    <source>
        <strain evidence="10 11">2D-5</strain>
    </source>
</reference>
<evidence type="ECO:0000256" key="7">
    <source>
        <dbReference type="ARBA" id="ARBA00023136"/>
    </source>
</evidence>
<evidence type="ECO:0000256" key="2">
    <source>
        <dbReference type="ARBA" id="ARBA00007069"/>
    </source>
</evidence>
<dbReference type="Proteomes" id="UP000285710">
    <property type="component" value="Unassembled WGS sequence"/>
</dbReference>
<dbReference type="RefSeq" id="WP_128270193.1">
    <property type="nucleotide sequence ID" value="NZ_SAUW01000014.1"/>
</dbReference>
<dbReference type="InterPro" id="IPR051789">
    <property type="entry name" value="Bact_Polyamine_Transport"/>
</dbReference>
<dbReference type="Gene3D" id="1.10.3720.10">
    <property type="entry name" value="MetI-like"/>
    <property type="match status" value="1"/>
</dbReference>
<reference evidence="10 11" key="2">
    <citation type="submission" date="2019-01" db="EMBL/GenBank/DDBJ databases">
        <authorList>
            <person name="Li Y."/>
        </authorList>
    </citation>
    <scope>NUCLEOTIDE SEQUENCE [LARGE SCALE GENOMIC DNA]</scope>
    <source>
        <strain evidence="10 11">2D-5</strain>
    </source>
</reference>
<feature type="transmembrane region" description="Helical" evidence="8">
    <location>
        <begin position="72"/>
        <end position="93"/>
    </location>
</feature>
<feature type="transmembrane region" description="Helical" evidence="8">
    <location>
        <begin position="238"/>
        <end position="260"/>
    </location>
</feature>
<evidence type="ECO:0000256" key="3">
    <source>
        <dbReference type="ARBA" id="ARBA00022448"/>
    </source>
</evidence>
<proteinExistence type="inferred from homology"/>
<evidence type="ECO:0000256" key="5">
    <source>
        <dbReference type="ARBA" id="ARBA00022692"/>
    </source>
</evidence>
<dbReference type="GO" id="GO:0005886">
    <property type="term" value="C:plasma membrane"/>
    <property type="evidence" value="ECO:0007669"/>
    <property type="project" value="UniProtKB-SubCell"/>
</dbReference>
<comment type="subcellular location">
    <subcellularLocation>
        <location evidence="1">Cell membrane</location>
        <topology evidence="1">Multi-pass membrane protein</topology>
    </subcellularLocation>
</comment>
<feature type="transmembrane region" description="Helical" evidence="8">
    <location>
        <begin position="137"/>
        <end position="158"/>
    </location>
</feature>
<evidence type="ECO:0000259" key="9">
    <source>
        <dbReference type="PROSITE" id="PS50928"/>
    </source>
</evidence>
<evidence type="ECO:0000256" key="8">
    <source>
        <dbReference type="SAM" id="Phobius"/>
    </source>
</evidence>
<dbReference type="PROSITE" id="PS50928">
    <property type="entry name" value="ABC_TM1"/>
    <property type="match status" value="1"/>
</dbReference>
<keyword evidence="3" id="KW-0813">Transport</keyword>
<feature type="transmembrane region" description="Helical" evidence="8">
    <location>
        <begin position="213"/>
        <end position="232"/>
    </location>
</feature>
<gene>
    <name evidence="10" type="ORF">D2T33_14180</name>
</gene>
<feature type="transmembrane region" description="Helical" evidence="8">
    <location>
        <begin position="105"/>
        <end position="131"/>
    </location>
</feature>
<accession>A0A443IR11</accession>
<comment type="caution">
    <text evidence="10">The sequence shown here is derived from an EMBL/GenBank/DDBJ whole genome shotgun (WGS) entry which is preliminary data.</text>
</comment>
<organism evidence="10 11">
    <name type="scientific">Paenirhodobacter populi</name>
    <dbReference type="NCBI Taxonomy" id="2306993"/>
    <lineage>
        <taxon>Bacteria</taxon>
        <taxon>Pseudomonadati</taxon>
        <taxon>Pseudomonadota</taxon>
        <taxon>Alphaproteobacteria</taxon>
        <taxon>Rhodobacterales</taxon>
        <taxon>Rhodobacter group</taxon>
        <taxon>Paenirhodobacter</taxon>
    </lineage>
</organism>
<keyword evidence="11" id="KW-1185">Reference proteome</keyword>
<evidence type="ECO:0000256" key="4">
    <source>
        <dbReference type="ARBA" id="ARBA00022475"/>
    </source>
</evidence>
<dbReference type="PANTHER" id="PTHR43848:SF2">
    <property type="entry name" value="PUTRESCINE TRANSPORT SYSTEM PERMEASE PROTEIN POTI"/>
    <property type="match status" value="1"/>
</dbReference>
<dbReference type="InterPro" id="IPR000515">
    <property type="entry name" value="MetI-like"/>
</dbReference>
<sequence length="278" mass="30280">MRWPSLAPSLWIGFTAALLCATYAFLYVPIVHVALASVSTNTMWPYPPRWSTAAYTALIHNRVYLEALMNSAIIGLATAALSTALATAAIFGLMRYPGRHRGKLLLLYLAPLFVADIVLGISTMVFTSLFMGIGGNLAVAILANAVRCFTYAFLIIAVQLYRYDWRLNDAAMVFGATPVQAFREVTLPLAAPALFSASLSTFILSFNNLEISFYLLGATPTLPAVAWGTLRYGIRPELFAVTTLINLAVILGFAAILISLKVGRHRRLTQAEEVRGLT</sequence>
<evidence type="ECO:0000313" key="10">
    <source>
        <dbReference type="EMBL" id="RWR09589.1"/>
    </source>
</evidence>
<keyword evidence="4" id="KW-1003">Cell membrane</keyword>
<evidence type="ECO:0000313" key="11">
    <source>
        <dbReference type="Proteomes" id="UP000285710"/>
    </source>
</evidence>
<feature type="domain" description="ABC transmembrane type-1" evidence="9">
    <location>
        <begin position="68"/>
        <end position="257"/>
    </location>
</feature>
<keyword evidence="5 8" id="KW-0812">Transmembrane</keyword>
<name>A0A443IR11_9RHOB</name>
<dbReference type="SUPFAM" id="SSF161098">
    <property type="entry name" value="MetI-like"/>
    <property type="match status" value="1"/>
</dbReference>
<evidence type="ECO:0000256" key="6">
    <source>
        <dbReference type="ARBA" id="ARBA00022989"/>
    </source>
</evidence>
<dbReference type="InterPro" id="IPR035906">
    <property type="entry name" value="MetI-like_sf"/>
</dbReference>
<evidence type="ECO:0000256" key="1">
    <source>
        <dbReference type="ARBA" id="ARBA00004651"/>
    </source>
</evidence>
<comment type="similarity">
    <text evidence="2">Belongs to the binding-protein-dependent transport system permease family. CysTW subfamily.</text>
</comment>
<dbReference type="GO" id="GO:0055085">
    <property type="term" value="P:transmembrane transport"/>
    <property type="evidence" value="ECO:0007669"/>
    <property type="project" value="InterPro"/>
</dbReference>
<dbReference type="PANTHER" id="PTHR43848">
    <property type="entry name" value="PUTRESCINE TRANSPORT SYSTEM PERMEASE PROTEIN POTI"/>
    <property type="match status" value="1"/>
</dbReference>
<dbReference type="AlphaFoldDB" id="A0A443IR11"/>
<dbReference type="EMBL" id="SAUW01000014">
    <property type="protein sequence ID" value="RWR09589.1"/>
    <property type="molecule type" value="Genomic_DNA"/>
</dbReference>
<protein>
    <recommendedName>
        <fullName evidence="9">ABC transmembrane type-1 domain-containing protein</fullName>
    </recommendedName>
</protein>
<keyword evidence="6 8" id="KW-1133">Transmembrane helix</keyword>
<keyword evidence="7 8" id="KW-0472">Membrane</keyword>